<evidence type="ECO:0000313" key="4">
    <source>
        <dbReference type="EMBL" id="RAV74616.1"/>
    </source>
</evidence>
<dbReference type="GO" id="GO:0004065">
    <property type="term" value="F:arylsulfatase activity"/>
    <property type="evidence" value="ECO:0007669"/>
    <property type="project" value="TreeGrafter"/>
</dbReference>
<keyword evidence="2" id="KW-0378">Hydrolase</keyword>
<feature type="non-terminal residue" evidence="4">
    <location>
        <position position="354"/>
    </location>
</feature>
<dbReference type="AlphaFoldDB" id="A0A329NXI5"/>
<sequence>FTPTHPVFEKMIGETIYGGRKGIYFSEREAENIPVAQMGMPHSEITIGKLLQKQGYHTMMFGKWHLGELPEMQPQQQGFDESLGFLLGGQMYAPDGAPGIQQAKQAWDPIDKFLWAALPFAVSKDGGPRFHPPEYMTDYLGKQAVEAIKANRNRPFFMYLAFNAPHTPLQATKEDYDALPQIADHRLRVYAAMIRALDRNVGRVLQALKDQGLDDNTLVIFTSDNGGAHYIGLPEINKPYRGWKATFFEGGIHVPYFMKWPGVLPKGVKYAEPVAHVDMFATAAGVAGAAMPTDRVIDGVTLIPFREGKQAGRPHQTLFWRSGDYKTLLDGDWKLQVSERPKKNWLFNLKDDPL</sequence>
<dbReference type="PANTHER" id="PTHR42693:SF53">
    <property type="entry name" value="ENDO-4-O-SULFATASE"/>
    <property type="match status" value="1"/>
</dbReference>
<dbReference type="SUPFAM" id="SSF53649">
    <property type="entry name" value="Alkaline phosphatase-like"/>
    <property type="match status" value="1"/>
</dbReference>
<comment type="similarity">
    <text evidence="1">Belongs to the sulfatase family.</text>
</comment>
<evidence type="ECO:0000259" key="3">
    <source>
        <dbReference type="Pfam" id="PF00884"/>
    </source>
</evidence>
<dbReference type="Proteomes" id="UP000251923">
    <property type="component" value="Unassembled WGS sequence"/>
</dbReference>
<dbReference type="InterPro" id="IPR050738">
    <property type="entry name" value="Sulfatase"/>
</dbReference>
<accession>A0A329NXI5</accession>
<feature type="domain" description="Sulfatase N-terminal" evidence="3">
    <location>
        <begin position="38"/>
        <end position="289"/>
    </location>
</feature>
<gene>
    <name evidence="4" type="ORF">DBT54_10295</name>
</gene>
<dbReference type="InterPro" id="IPR000917">
    <property type="entry name" value="Sulfatase_N"/>
</dbReference>
<organism evidence="4 5">
    <name type="scientific">Aerococcus urinae</name>
    <dbReference type="NCBI Taxonomy" id="1376"/>
    <lineage>
        <taxon>Bacteria</taxon>
        <taxon>Bacillati</taxon>
        <taxon>Bacillota</taxon>
        <taxon>Bacilli</taxon>
        <taxon>Lactobacillales</taxon>
        <taxon>Aerococcaceae</taxon>
        <taxon>Aerococcus</taxon>
    </lineage>
</organism>
<protein>
    <submittedName>
        <fullName evidence="4">Sulfatase</fullName>
    </submittedName>
</protein>
<dbReference type="EMBL" id="QMHM01000116">
    <property type="protein sequence ID" value="RAV74616.1"/>
    <property type="molecule type" value="Genomic_DNA"/>
</dbReference>
<comment type="caution">
    <text evidence="4">The sequence shown here is derived from an EMBL/GenBank/DDBJ whole genome shotgun (WGS) entry which is preliminary data.</text>
</comment>
<evidence type="ECO:0000313" key="5">
    <source>
        <dbReference type="Proteomes" id="UP000251923"/>
    </source>
</evidence>
<dbReference type="InterPro" id="IPR017850">
    <property type="entry name" value="Alkaline_phosphatase_core_sf"/>
</dbReference>
<dbReference type="PANTHER" id="PTHR42693">
    <property type="entry name" value="ARYLSULFATASE FAMILY MEMBER"/>
    <property type="match status" value="1"/>
</dbReference>
<feature type="non-terminal residue" evidence="4">
    <location>
        <position position="1"/>
    </location>
</feature>
<reference evidence="4 5" key="1">
    <citation type="submission" date="2018-04" db="EMBL/GenBank/DDBJ databases">
        <title>Aerococcus urinae genomes.</title>
        <authorList>
            <person name="Hilt E."/>
            <person name="Gilbert N.M."/>
            <person name="Thomas-White K."/>
            <person name="Putonti C."/>
            <person name="Lewis A.L."/>
            <person name="Visck K.L."/>
            <person name="Wolfe A.J."/>
        </authorList>
    </citation>
    <scope>NUCLEOTIDE SEQUENCE [LARGE SCALE GENOMIC DNA]</scope>
    <source>
        <strain evidence="4 5">UMB7480</strain>
    </source>
</reference>
<name>A0A329NXI5_9LACT</name>
<evidence type="ECO:0000256" key="2">
    <source>
        <dbReference type="ARBA" id="ARBA00022801"/>
    </source>
</evidence>
<evidence type="ECO:0000256" key="1">
    <source>
        <dbReference type="ARBA" id="ARBA00008779"/>
    </source>
</evidence>
<proteinExistence type="inferred from homology"/>
<dbReference type="Pfam" id="PF00884">
    <property type="entry name" value="Sulfatase"/>
    <property type="match status" value="1"/>
</dbReference>
<dbReference type="Gene3D" id="3.40.720.10">
    <property type="entry name" value="Alkaline Phosphatase, subunit A"/>
    <property type="match status" value="1"/>
</dbReference>